<sequence length="68" mass="7569">MTSEKLEALEELIQEQSEAGHIEEFASPWNSPICYKKEFSSFSPPPMLSISEEILSLSPSLGNHVCQS</sequence>
<name>A0A061IQL2_CRIGR</name>
<dbReference type="InterPro" id="IPR043502">
    <property type="entry name" value="DNA/RNA_pol_sf"/>
</dbReference>
<evidence type="ECO:0000313" key="2">
    <source>
        <dbReference type="Proteomes" id="UP000030759"/>
    </source>
</evidence>
<evidence type="ECO:0000313" key="1">
    <source>
        <dbReference type="EMBL" id="ERE90707.1"/>
    </source>
</evidence>
<gene>
    <name evidence="1" type="ORF">H671_1g1469</name>
</gene>
<dbReference type="Gene3D" id="3.10.10.10">
    <property type="entry name" value="HIV Type 1 Reverse Transcriptase, subunit A, domain 1"/>
    <property type="match status" value="1"/>
</dbReference>
<keyword evidence="1" id="KW-0378">Hydrolase</keyword>
<accession>A0A061IQL2</accession>
<dbReference type="GO" id="GO:0004523">
    <property type="term" value="F:RNA-DNA hybrid ribonuclease activity"/>
    <property type="evidence" value="ECO:0007669"/>
    <property type="project" value="UniProtKB-EC"/>
</dbReference>
<reference evidence="2" key="1">
    <citation type="journal article" date="2013" name="Nat. Biotechnol.">
        <title>Chinese hamster genome sequenced from sorted chromosomes.</title>
        <authorList>
            <person name="Brinkrolf K."/>
            <person name="Rupp O."/>
            <person name="Laux H."/>
            <person name="Kollin F."/>
            <person name="Ernst W."/>
            <person name="Linke B."/>
            <person name="Kofler R."/>
            <person name="Romand S."/>
            <person name="Hesse F."/>
            <person name="Budach W.E."/>
            <person name="Galosy S."/>
            <person name="Muller D."/>
            <person name="Noll T."/>
            <person name="Wienberg J."/>
            <person name="Jostock T."/>
            <person name="Leonard M."/>
            <person name="Grillari J."/>
            <person name="Tauch A."/>
            <person name="Goesmann A."/>
            <person name="Helk B."/>
            <person name="Mott J.E."/>
            <person name="Puhler A."/>
            <person name="Borth N."/>
        </authorList>
    </citation>
    <scope>NUCLEOTIDE SEQUENCE [LARGE SCALE GENOMIC DNA]</scope>
    <source>
        <strain evidence="2">17A/GY</strain>
    </source>
</reference>
<proteinExistence type="predicted"/>
<dbReference type="SUPFAM" id="SSF56672">
    <property type="entry name" value="DNA/RNA polymerases"/>
    <property type="match status" value="1"/>
</dbReference>
<dbReference type="EC" id="3.1.26.4" evidence="1"/>
<dbReference type="AlphaFoldDB" id="A0A061IQL2"/>
<organism evidence="1 2">
    <name type="scientific">Cricetulus griseus</name>
    <name type="common">Chinese hamster</name>
    <name type="synonym">Cricetulus barabensis griseus</name>
    <dbReference type="NCBI Taxonomy" id="10029"/>
    <lineage>
        <taxon>Eukaryota</taxon>
        <taxon>Metazoa</taxon>
        <taxon>Chordata</taxon>
        <taxon>Craniata</taxon>
        <taxon>Vertebrata</taxon>
        <taxon>Euteleostomi</taxon>
        <taxon>Mammalia</taxon>
        <taxon>Eutheria</taxon>
        <taxon>Euarchontoglires</taxon>
        <taxon>Glires</taxon>
        <taxon>Rodentia</taxon>
        <taxon>Myomorpha</taxon>
        <taxon>Muroidea</taxon>
        <taxon>Cricetidae</taxon>
        <taxon>Cricetinae</taxon>
        <taxon>Cricetulus</taxon>
    </lineage>
</organism>
<dbReference type="EMBL" id="KE663866">
    <property type="protein sequence ID" value="ERE90707.1"/>
    <property type="molecule type" value="Genomic_DNA"/>
</dbReference>
<dbReference type="Proteomes" id="UP000030759">
    <property type="component" value="Unassembled WGS sequence"/>
</dbReference>
<protein>
    <submittedName>
        <fullName evidence="1">Putative Pol polyprotein</fullName>
        <ecNumber evidence="1">3.1.26.4</ecNumber>
    </submittedName>
</protein>